<dbReference type="Proteomes" id="UP000186559">
    <property type="component" value="Chromosome"/>
</dbReference>
<keyword evidence="1" id="KW-0472">Membrane</keyword>
<protein>
    <submittedName>
        <fullName evidence="2">Uncharacterized protein</fullName>
    </submittedName>
</protein>
<dbReference type="STRING" id="1229727.Ga0080559_TMP2024"/>
<evidence type="ECO:0000256" key="1">
    <source>
        <dbReference type="SAM" id="Phobius"/>
    </source>
</evidence>
<dbReference type="EMBL" id="CP014796">
    <property type="protein sequence ID" value="APX22820.1"/>
    <property type="molecule type" value="Genomic_DNA"/>
</dbReference>
<feature type="transmembrane region" description="Helical" evidence="1">
    <location>
        <begin position="6"/>
        <end position="24"/>
    </location>
</feature>
<keyword evidence="1" id="KW-0812">Transmembrane</keyword>
<feature type="transmembrane region" description="Helical" evidence="1">
    <location>
        <begin position="90"/>
        <end position="113"/>
    </location>
</feature>
<proteinExistence type="predicted"/>
<dbReference type="AlphaFoldDB" id="A0A1U7D423"/>
<name>A0A1U7D423_9RHOB</name>
<feature type="transmembrane region" description="Helical" evidence="1">
    <location>
        <begin position="56"/>
        <end position="78"/>
    </location>
</feature>
<keyword evidence="1" id="KW-1133">Transmembrane helix</keyword>
<dbReference type="OrthoDB" id="7868004at2"/>
<gene>
    <name evidence="2" type="ORF">Ga0080559_TMP2024</name>
</gene>
<dbReference type="RefSeq" id="WP_076623040.1">
    <property type="nucleotide sequence ID" value="NZ_BMEW01000004.1"/>
</dbReference>
<dbReference type="KEGG" id="tpro:Ga0080559_TMP2024"/>
<reference evidence="2 3" key="1">
    <citation type="submission" date="2016-03" db="EMBL/GenBank/DDBJ databases">
        <title>Deep-sea bacteria in the southern Pacific.</title>
        <authorList>
            <person name="Tang K."/>
        </authorList>
    </citation>
    <scope>NUCLEOTIDE SEQUENCE [LARGE SCALE GENOMIC DNA]</scope>
    <source>
        <strain evidence="2 3">JLT2016</strain>
    </source>
</reference>
<feature type="transmembrane region" description="Helical" evidence="1">
    <location>
        <begin position="31"/>
        <end position="50"/>
    </location>
</feature>
<sequence length="114" mass="11828">MSREALAVFGACFLAGPLLFALLLRVGPSRALLLSLAPGVMATALLALALQNTGAALVSLGLMWLSWVLAVAMVALTLHRHAGHAAPRRGVTIAGLLATPLPWFGLATARMMMS</sequence>
<keyword evidence="3" id="KW-1185">Reference proteome</keyword>
<accession>A0A1U7D423</accession>
<evidence type="ECO:0000313" key="3">
    <source>
        <dbReference type="Proteomes" id="UP000186559"/>
    </source>
</evidence>
<organism evidence="2 3">
    <name type="scientific">Salipiger profundus</name>
    <dbReference type="NCBI Taxonomy" id="1229727"/>
    <lineage>
        <taxon>Bacteria</taxon>
        <taxon>Pseudomonadati</taxon>
        <taxon>Pseudomonadota</taxon>
        <taxon>Alphaproteobacteria</taxon>
        <taxon>Rhodobacterales</taxon>
        <taxon>Roseobacteraceae</taxon>
        <taxon>Salipiger</taxon>
    </lineage>
</organism>
<evidence type="ECO:0000313" key="2">
    <source>
        <dbReference type="EMBL" id="APX22820.1"/>
    </source>
</evidence>